<feature type="transmembrane region" description="Helical" evidence="1">
    <location>
        <begin position="24"/>
        <end position="43"/>
    </location>
</feature>
<gene>
    <name evidence="2" type="ORF">CALMAC_LOCUS1727</name>
</gene>
<proteinExistence type="predicted"/>
<accession>A0A653BK48</accession>
<reference evidence="2 3" key="1">
    <citation type="submission" date="2019-01" db="EMBL/GenBank/DDBJ databases">
        <authorList>
            <person name="Sayadi A."/>
        </authorList>
    </citation>
    <scope>NUCLEOTIDE SEQUENCE [LARGE SCALE GENOMIC DNA]</scope>
</reference>
<dbReference type="EMBL" id="CAACVG010002021">
    <property type="protein sequence ID" value="VEN35981.1"/>
    <property type="molecule type" value="Genomic_DNA"/>
</dbReference>
<name>A0A653BK48_CALMS</name>
<protein>
    <submittedName>
        <fullName evidence="2">Uncharacterized protein</fullName>
    </submittedName>
</protein>
<dbReference type="AlphaFoldDB" id="A0A653BK48"/>
<evidence type="ECO:0000256" key="1">
    <source>
        <dbReference type="SAM" id="Phobius"/>
    </source>
</evidence>
<evidence type="ECO:0000313" key="2">
    <source>
        <dbReference type="EMBL" id="VEN35981.1"/>
    </source>
</evidence>
<organism evidence="2 3">
    <name type="scientific">Callosobruchus maculatus</name>
    <name type="common">Southern cowpea weevil</name>
    <name type="synonym">Pulse bruchid</name>
    <dbReference type="NCBI Taxonomy" id="64391"/>
    <lineage>
        <taxon>Eukaryota</taxon>
        <taxon>Metazoa</taxon>
        <taxon>Ecdysozoa</taxon>
        <taxon>Arthropoda</taxon>
        <taxon>Hexapoda</taxon>
        <taxon>Insecta</taxon>
        <taxon>Pterygota</taxon>
        <taxon>Neoptera</taxon>
        <taxon>Endopterygota</taxon>
        <taxon>Coleoptera</taxon>
        <taxon>Polyphaga</taxon>
        <taxon>Cucujiformia</taxon>
        <taxon>Chrysomeloidea</taxon>
        <taxon>Chrysomelidae</taxon>
        <taxon>Bruchinae</taxon>
        <taxon>Bruchini</taxon>
        <taxon>Callosobruchus</taxon>
    </lineage>
</organism>
<dbReference type="OrthoDB" id="10305348at2759"/>
<sequence>MHCVLGHLQSCNSQSTTRLSKACWWIRFGQILPIQSILFWFSVRLSSRRALIFYMTLVKHKG</sequence>
<dbReference type="Proteomes" id="UP000410492">
    <property type="component" value="Unassembled WGS sequence"/>
</dbReference>
<keyword evidence="1" id="KW-1133">Transmembrane helix</keyword>
<keyword evidence="3" id="KW-1185">Reference proteome</keyword>
<evidence type="ECO:0000313" key="3">
    <source>
        <dbReference type="Proteomes" id="UP000410492"/>
    </source>
</evidence>
<keyword evidence="1" id="KW-0812">Transmembrane</keyword>
<keyword evidence="1" id="KW-0472">Membrane</keyword>